<evidence type="ECO:0000313" key="2">
    <source>
        <dbReference type="EMBL" id="MBB3205677.1"/>
    </source>
</evidence>
<dbReference type="Proteomes" id="UP000536179">
    <property type="component" value="Unassembled WGS sequence"/>
</dbReference>
<reference evidence="2 3" key="1">
    <citation type="submission" date="2020-08" db="EMBL/GenBank/DDBJ databases">
        <title>Genomic Encyclopedia of Type Strains, Phase III (KMG-III): the genomes of soil and plant-associated and newly described type strains.</title>
        <authorList>
            <person name="Whitman W."/>
        </authorList>
    </citation>
    <scope>NUCLEOTIDE SEQUENCE [LARGE SCALE GENOMIC DNA]</scope>
    <source>
        <strain evidence="2 3">CECT 8075</strain>
    </source>
</reference>
<evidence type="ECO:0000256" key="1">
    <source>
        <dbReference type="SAM" id="Phobius"/>
    </source>
</evidence>
<keyword evidence="3" id="KW-1185">Reference proteome</keyword>
<keyword evidence="1" id="KW-1133">Transmembrane helix</keyword>
<dbReference type="EMBL" id="JACHXU010000004">
    <property type="protein sequence ID" value="MBB3205677.1"/>
    <property type="molecule type" value="Genomic_DNA"/>
</dbReference>
<feature type="transmembrane region" description="Helical" evidence="1">
    <location>
        <begin position="117"/>
        <end position="135"/>
    </location>
</feature>
<protein>
    <recommendedName>
        <fullName evidence="4">Transmembrane protein</fullName>
    </recommendedName>
</protein>
<comment type="caution">
    <text evidence="2">The sequence shown here is derived from an EMBL/GenBank/DDBJ whole genome shotgun (WGS) entry which is preliminary data.</text>
</comment>
<proteinExistence type="predicted"/>
<dbReference type="AlphaFoldDB" id="A0A7W5DWX2"/>
<dbReference type="RefSeq" id="WP_184303519.1">
    <property type="nucleotide sequence ID" value="NZ_JACHXU010000004.1"/>
</dbReference>
<evidence type="ECO:0008006" key="4">
    <source>
        <dbReference type="Google" id="ProtNLM"/>
    </source>
</evidence>
<organism evidence="2 3">
    <name type="scientific">Aporhodopirellula rubra</name>
    <dbReference type="NCBI Taxonomy" id="980271"/>
    <lineage>
        <taxon>Bacteria</taxon>
        <taxon>Pseudomonadati</taxon>
        <taxon>Planctomycetota</taxon>
        <taxon>Planctomycetia</taxon>
        <taxon>Pirellulales</taxon>
        <taxon>Pirellulaceae</taxon>
        <taxon>Aporhodopirellula</taxon>
    </lineage>
</organism>
<keyword evidence="1" id="KW-0472">Membrane</keyword>
<name>A0A7W5DWX2_9BACT</name>
<sequence>MNPYAPPNAESLDFTRTGVTLIPRPLARHTSKVVYRFGLFQFVWPIAIAYWTDSLPIDIWAFFITSNGLSVRPSSFKRIPWTALMCLIYPIALIGSFTQYDPFDIWNWVPTRFSPVFSLQLLSSAWAFYAIACILRCHFAHQRKDIQSHDAFSSDMAD</sequence>
<keyword evidence="1" id="KW-0812">Transmembrane</keyword>
<feature type="transmembrane region" description="Helical" evidence="1">
    <location>
        <begin position="79"/>
        <end position="97"/>
    </location>
</feature>
<evidence type="ECO:0000313" key="3">
    <source>
        <dbReference type="Proteomes" id="UP000536179"/>
    </source>
</evidence>
<accession>A0A7W5DWX2</accession>
<gene>
    <name evidence="2" type="ORF">FHS27_001481</name>
</gene>